<dbReference type="PANTHER" id="PTHR46272">
    <property type="entry name" value="G_PROTEIN_RECEP_F1_2 DOMAIN-CONTAINING PROTEIN"/>
    <property type="match status" value="1"/>
</dbReference>
<evidence type="ECO:0000256" key="4">
    <source>
        <dbReference type="ARBA" id="ARBA00022989"/>
    </source>
</evidence>
<dbReference type="PRINTS" id="PR00237">
    <property type="entry name" value="GPCRRHODOPSN"/>
</dbReference>
<comment type="subcellular location">
    <subcellularLocation>
        <location evidence="1">Cell membrane</location>
        <topology evidence="1">Multi-pass membrane protein</topology>
    </subcellularLocation>
</comment>
<evidence type="ECO:0000256" key="2">
    <source>
        <dbReference type="ARBA" id="ARBA00022475"/>
    </source>
</evidence>
<protein>
    <submittedName>
        <fullName evidence="13">Probable G-protein coupled receptor 142</fullName>
    </submittedName>
</protein>
<keyword evidence="6 10" id="KW-0472">Membrane</keyword>
<feature type="transmembrane region" description="Helical" evidence="10">
    <location>
        <begin position="46"/>
        <end position="69"/>
    </location>
</feature>
<evidence type="ECO:0000313" key="12">
    <source>
        <dbReference type="Proteomes" id="UP000504617"/>
    </source>
</evidence>
<feature type="transmembrane region" description="Helical" evidence="10">
    <location>
        <begin position="13"/>
        <end position="34"/>
    </location>
</feature>
<evidence type="ECO:0000256" key="10">
    <source>
        <dbReference type="SAM" id="Phobius"/>
    </source>
</evidence>
<keyword evidence="12" id="KW-1185">Reference proteome</keyword>
<evidence type="ECO:0000256" key="8">
    <source>
        <dbReference type="ARBA" id="ARBA00023224"/>
    </source>
</evidence>
<dbReference type="GO" id="GO:0004930">
    <property type="term" value="F:G protein-coupled receptor activity"/>
    <property type="evidence" value="ECO:0007669"/>
    <property type="project" value="UniProtKB-KW"/>
</dbReference>
<feature type="transmembrane region" description="Helical" evidence="10">
    <location>
        <begin position="89"/>
        <end position="107"/>
    </location>
</feature>
<dbReference type="GeneID" id="106543318"/>
<evidence type="ECO:0000256" key="7">
    <source>
        <dbReference type="ARBA" id="ARBA00023170"/>
    </source>
</evidence>
<evidence type="ECO:0000256" key="9">
    <source>
        <dbReference type="RuleBase" id="RU000688"/>
    </source>
</evidence>
<evidence type="ECO:0000259" key="11">
    <source>
        <dbReference type="PROSITE" id="PS50262"/>
    </source>
</evidence>
<dbReference type="SUPFAM" id="SSF81321">
    <property type="entry name" value="Family A G protein-coupled receptor-like"/>
    <property type="match status" value="1"/>
</dbReference>
<comment type="similarity">
    <text evidence="9">Belongs to the G-protein coupled receptor 1 family.</text>
</comment>
<dbReference type="KEGG" id="tsr:106543318"/>
<dbReference type="Proteomes" id="UP000504617">
    <property type="component" value="Unplaced"/>
</dbReference>
<dbReference type="InterPro" id="IPR017452">
    <property type="entry name" value="GPCR_Rhodpsn_7TM"/>
</dbReference>
<evidence type="ECO:0000256" key="6">
    <source>
        <dbReference type="ARBA" id="ARBA00023136"/>
    </source>
</evidence>
<evidence type="ECO:0000256" key="1">
    <source>
        <dbReference type="ARBA" id="ARBA00004651"/>
    </source>
</evidence>
<dbReference type="GO" id="GO:0005886">
    <property type="term" value="C:plasma membrane"/>
    <property type="evidence" value="ECO:0007669"/>
    <property type="project" value="UniProtKB-SubCell"/>
</dbReference>
<evidence type="ECO:0000256" key="5">
    <source>
        <dbReference type="ARBA" id="ARBA00023040"/>
    </source>
</evidence>
<dbReference type="Gene3D" id="1.20.1070.10">
    <property type="entry name" value="Rhodopsin 7-helix transmembrane proteins"/>
    <property type="match status" value="1"/>
</dbReference>
<keyword evidence="7 9" id="KW-0675">Receptor</keyword>
<dbReference type="PROSITE" id="PS50262">
    <property type="entry name" value="G_PROTEIN_RECEP_F1_2"/>
    <property type="match status" value="1"/>
</dbReference>
<dbReference type="InterPro" id="IPR052477">
    <property type="entry name" value="Orphan_GPCR1"/>
</dbReference>
<accession>A0A6I9XLC0</accession>
<proteinExistence type="inferred from homology"/>
<dbReference type="PROSITE" id="PS00237">
    <property type="entry name" value="G_PROTEIN_RECEP_F1_1"/>
    <property type="match status" value="1"/>
</dbReference>
<keyword evidence="4 10" id="KW-1133">Transmembrane helix</keyword>
<evidence type="ECO:0000256" key="3">
    <source>
        <dbReference type="ARBA" id="ARBA00022692"/>
    </source>
</evidence>
<feature type="transmembrane region" description="Helical" evidence="10">
    <location>
        <begin position="128"/>
        <end position="148"/>
    </location>
</feature>
<dbReference type="RefSeq" id="XP_013914771.1">
    <property type="nucleotide sequence ID" value="XM_014059296.1"/>
</dbReference>
<dbReference type="PANTHER" id="PTHR46272:SF5">
    <property type="entry name" value="G-PROTEIN COUPLED RECEPTORS FAMILY 1 PROFILE DOMAIN-CONTAINING PROTEIN"/>
    <property type="match status" value="1"/>
</dbReference>
<dbReference type="InterPro" id="IPR000276">
    <property type="entry name" value="GPCR_Rhodpsn"/>
</dbReference>
<reference evidence="13" key="1">
    <citation type="submission" date="2025-08" db="UniProtKB">
        <authorList>
            <consortium name="RefSeq"/>
        </authorList>
    </citation>
    <scope>IDENTIFICATION</scope>
    <source>
        <tissue evidence="13">Skeletal muscle</tissue>
    </source>
</reference>
<keyword evidence="5 9" id="KW-0297">G-protein coupled receptor</keyword>
<evidence type="ECO:0000313" key="13">
    <source>
        <dbReference type="RefSeq" id="XP_013914771.1"/>
    </source>
</evidence>
<organism evidence="12 13">
    <name type="scientific">Thamnophis sirtalis</name>
    <dbReference type="NCBI Taxonomy" id="35019"/>
    <lineage>
        <taxon>Eukaryota</taxon>
        <taxon>Metazoa</taxon>
        <taxon>Chordata</taxon>
        <taxon>Craniata</taxon>
        <taxon>Vertebrata</taxon>
        <taxon>Euteleostomi</taxon>
        <taxon>Lepidosauria</taxon>
        <taxon>Squamata</taxon>
        <taxon>Bifurcata</taxon>
        <taxon>Unidentata</taxon>
        <taxon>Episquamata</taxon>
        <taxon>Toxicofera</taxon>
        <taxon>Serpentes</taxon>
        <taxon>Colubroidea</taxon>
        <taxon>Colubridae</taxon>
        <taxon>Natricinae</taxon>
        <taxon>Thamnophis</taxon>
    </lineage>
</organism>
<feature type="transmembrane region" description="Helical" evidence="10">
    <location>
        <begin position="234"/>
        <end position="253"/>
    </location>
</feature>
<dbReference type="Pfam" id="PF00001">
    <property type="entry name" value="7tm_1"/>
    <property type="match status" value="1"/>
</dbReference>
<sequence>MKSSYWITTLKKVFYPLLVIIGIPSNVMTLVIFSQKNCFISTSSRYLLMAMSLADTVVLILVVGIEIIVECFCTSPFWYRDPWCTLRDVFNYGAVNTSVWLMVSFTIERFIAINNIKLRMKISSPRKTIHVIVVIHVCCYTVAIPHYWSNYSEVENGTGHVICKYNPELPSAYVKGLVWFQTSVIYIIPYIIIFTLNSLILRQIIHSNKVHSVTWTVLHRNPPATHFRIWKKSIILLVTVSMTFACLCTTRFVTQIIIKTTYYNIDRQDYSKTINIVTDIGTMLEMTNTAINMYLYACTQSVFRKELIRYLQSILCYWQTKRKHPMDVLSVMS</sequence>
<gene>
    <name evidence="13" type="primary">LOC106543318</name>
</gene>
<dbReference type="AlphaFoldDB" id="A0A6I9XLC0"/>
<keyword evidence="3 9" id="KW-0812">Transmembrane</keyword>
<keyword evidence="8 9" id="KW-0807">Transducer</keyword>
<dbReference type="OrthoDB" id="10040416at2759"/>
<name>A0A6I9XLC0_9SAUR</name>
<feature type="transmembrane region" description="Helical" evidence="10">
    <location>
        <begin position="178"/>
        <end position="201"/>
    </location>
</feature>
<keyword evidence="2" id="KW-1003">Cell membrane</keyword>
<feature type="domain" description="G-protein coupled receptors family 1 profile" evidence="11">
    <location>
        <begin position="25"/>
        <end position="296"/>
    </location>
</feature>